<evidence type="ECO:0000259" key="2">
    <source>
        <dbReference type="Pfam" id="PF23626"/>
    </source>
</evidence>
<dbReference type="PANTHER" id="PTHR37435:SF5">
    <property type="entry name" value="SECRETED PROTEIN"/>
    <property type="match status" value="1"/>
</dbReference>
<dbReference type="STRING" id="75913.A0A0K0FTR5"/>
<name>A0A0K0FTR5_STRVS</name>
<sequence>MNLQFHLLFIIIIHIILISSVESSKRYKENIEKLRGLINGAKSFTNILKESRPEKTKRYKCIEIIDDEEEINFEQLPIPIIRNNNDNSFPIIDETSQKKFTTFNENTPKIKEIKYVTLPHQTTESVEFILTTMKPIPTTSTEKPSIDLSDVPRDSKNRPLLLAPEHCKMIKKYADMYMVTNIRQWAHNHCSFAKMYLPTATCGEIDILVDSCFKQKFINE</sequence>
<dbReference type="Pfam" id="PF23626">
    <property type="entry name" value="CCD_aECM"/>
    <property type="match status" value="1"/>
</dbReference>
<reference evidence="4" key="2">
    <citation type="submission" date="2015-08" db="UniProtKB">
        <authorList>
            <consortium name="WormBaseParasite"/>
        </authorList>
    </citation>
    <scope>IDENTIFICATION</scope>
</reference>
<dbReference type="PANTHER" id="PTHR37435">
    <property type="entry name" value="PROTEIN CBG14344"/>
    <property type="match status" value="1"/>
</dbReference>
<feature type="domain" description="aECM cysteine-cradle" evidence="2">
    <location>
        <begin position="164"/>
        <end position="215"/>
    </location>
</feature>
<proteinExistence type="predicted"/>
<dbReference type="AlphaFoldDB" id="A0A0K0FTR5"/>
<evidence type="ECO:0000313" key="4">
    <source>
        <dbReference type="WBParaSite" id="SVE_1572700.1"/>
    </source>
</evidence>
<dbReference type="InterPro" id="IPR055352">
    <property type="entry name" value="CCD_aECM"/>
</dbReference>
<feature type="chain" id="PRO_5005330305" description="aECM cysteine-cradle domain-containing protein" evidence="1">
    <location>
        <begin position="24"/>
        <end position="220"/>
    </location>
</feature>
<keyword evidence="3" id="KW-1185">Reference proteome</keyword>
<reference evidence="3" key="1">
    <citation type="submission" date="2014-07" db="EMBL/GenBank/DDBJ databases">
        <authorList>
            <person name="Martin A.A"/>
            <person name="De Silva N."/>
        </authorList>
    </citation>
    <scope>NUCLEOTIDE SEQUENCE</scope>
</reference>
<keyword evidence="1" id="KW-0732">Signal</keyword>
<feature type="signal peptide" evidence="1">
    <location>
        <begin position="1"/>
        <end position="23"/>
    </location>
</feature>
<organism evidence="3 4">
    <name type="scientific">Strongyloides venezuelensis</name>
    <name type="common">Threadworm</name>
    <dbReference type="NCBI Taxonomy" id="75913"/>
    <lineage>
        <taxon>Eukaryota</taxon>
        <taxon>Metazoa</taxon>
        <taxon>Ecdysozoa</taxon>
        <taxon>Nematoda</taxon>
        <taxon>Chromadorea</taxon>
        <taxon>Rhabditida</taxon>
        <taxon>Tylenchina</taxon>
        <taxon>Panagrolaimomorpha</taxon>
        <taxon>Strongyloidoidea</taxon>
        <taxon>Strongyloididae</taxon>
        <taxon>Strongyloides</taxon>
    </lineage>
</organism>
<dbReference type="Proteomes" id="UP000035680">
    <property type="component" value="Unassembled WGS sequence"/>
</dbReference>
<dbReference type="WBParaSite" id="SVE_1572700.1">
    <property type="protein sequence ID" value="SVE_1572700.1"/>
    <property type="gene ID" value="SVE_1572700"/>
</dbReference>
<protein>
    <recommendedName>
        <fullName evidence="2">aECM cysteine-cradle domain-containing protein</fullName>
    </recommendedName>
</protein>
<accession>A0A0K0FTR5</accession>
<evidence type="ECO:0000313" key="3">
    <source>
        <dbReference type="Proteomes" id="UP000035680"/>
    </source>
</evidence>
<evidence type="ECO:0000256" key="1">
    <source>
        <dbReference type="SAM" id="SignalP"/>
    </source>
</evidence>